<comment type="caution">
    <text evidence="1">The sequence shown here is derived from an EMBL/GenBank/DDBJ whole genome shotgun (WGS) entry which is preliminary data.</text>
</comment>
<dbReference type="Proteomes" id="UP001464378">
    <property type="component" value="Unassembled WGS sequence"/>
</dbReference>
<reference evidence="1 2" key="1">
    <citation type="submission" date="2024-03" db="EMBL/GenBank/DDBJ databases">
        <title>Human intestinal bacterial collection.</title>
        <authorList>
            <person name="Pauvert C."/>
            <person name="Hitch T.C.A."/>
            <person name="Clavel T."/>
        </authorList>
    </citation>
    <scope>NUCLEOTIDE SEQUENCE [LARGE SCALE GENOMIC DNA]</scope>
    <source>
        <strain evidence="1 2">CLA-AP-H29</strain>
    </source>
</reference>
<name>A0ABV1E4G0_9FIRM</name>
<keyword evidence="2" id="KW-1185">Reference proteome</keyword>
<gene>
    <name evidence="1" type="ORF">WMO64_01745</name>
</gene>
<evidence type="ECO:0000313" key="1">
    <source>
        <dbReference type="EMBL" id="MEQ2442188.1"/>
    </source>
</evidence>
<sequence>MDKINKYQTLSVVKIQQAAREYYGTQIYEQYFASLSATVISRLISWHLSSPDRYALLAVMVGLGADTLFGPALDGTDPLLERLLSYKEAGVVYGKSDLAAKMGIQPGQLDSLARKYKVQPFWRQIWQDRNRCIRLSLTNSEYEAISQAAQESGGIPLAVFARTIILNGLKNKERLQ</sequence>
<organism evidence="1 2">
    <name type="scientific">Pseudoflavonifractor intestinihominis</name>
    <dbReference type="NCBI Taxonomy" id="3133171"/>
    <lineage>
        <taxon>Bacteria</taxon>
        <taxon>Bacillati</taxon>
        <taxon>Bacillota</taxon>
        <taxon>Clostridia</taxon>
        <taxon>Eubacteriales</taxon>
        <taxon>Oscillospiraceae</taxon>
        <taxon>Pseudoflavonifractor</taxon>
    </lineage>
</organism>
<evidence type="ECO:0000313" key="2">
    <source>
        <dbReference type="Proteomes" id="UP001464378"/>
    </source>
</evidence>
<dbReference type="EMBL" id="JBBMFK010000002">
    <property type="protein sequence ID" value="MEQ2442188.1"/>
    <property type="molecule type" value="Genomic_DNA"/>
</dbReference>
<protein>
    <submittedName>
        <fullName evidence="1">Uncharacterized protein</fullName>
    </submittedName>
</protein>
<dbReference type="RefSeq" id="WP_349230810.1">
    <property type="nucleotide sequence ID" value="NZ_JBBMFK010000002.1"/>
</dbReference>
<proteinExistence type="predicted"/>
<accession>A0ABV1E4G0</accession>